<evidence type="ECO:0000256" key="5">
    <source>
        <dbReference type="ARBA" id="ARBA00022833"/>
    </source>
</evidence>
<keyword evidence="2" id="KW-0479">Metal-binding</keyword>
<dbReference type="SMART" id="SM00248">
    <property type="entry name" value="ANK"/>
    <property type="match status" value="3"/>
</dbReference>
<dbReference type="GO" id="GO:0008270">
    <property type="term" value="F:zinc ion binding"/>
    <property type="evidence" value="ECO:0007669"/>
    <property type="project" value="UniProtKB-UniRule"/>
</dbReference>
<dbReference type="PROSITE" id="PS50297">
    <property type="entry name" value="ANK_REP_REGION"/>
    <property type="match status" value="1"/>
</dbReference>
<sequence length="414" mass="46908">MAHPSGIDQRIELYPIILYFFFKQNGGCVGSLYYSLHLKLYSSRSGDIVNATRLLEFGVNVNSHDATGMTPLSAAAYRGHTSLVKLCIDRGADVNDKQHNQGYSPLMFAALNSGKPDICKLLMDHGARSYSTNSIGKTASEMAAFVGQHECVSIINNHVSIDQIERFVSPQGETTEEVYPEHLSRFIHKICSWHQIHPVAITFELSEYECSVKYQKKILYVVDRVFERQLRCKEGNEVMSLKVWIILFLLRELYKFIADLVSSGKSAHDACLVYAKFLLKWEPGEQVRKNLETLLRNAVAAFPYHHSLLYETLVKAMSKTPFGERPTAFDYIVQGLFGQRLLMASKFCATCGSCTAKKRCSRCKLCYCSVECQKFDWSIHKQCCESIKTWNTCSDIKDAISIDDLQAHINEIDI</sequence>
<dbReference type="SUPFAM" id="SSF48403">
    <property type="entry name" value="Ankyrin repeat"/>
    <property type="match status" value="1"/>
</dbReference>
<dbReference type="InterPro" id="IPR002893">
    <property type="entry name" value="Znf_MYND"/>
</dbReference>
<evidence type="ECO:0000256" key="2">
    <source>
        <dbReference type="ARBA" id="ARBA00022723"/>
    </source>
</evidence>
<dbReference type="PANTHER" id="PTHR24150">
    <property type="entry name" value="ANKYRIN REPEAT AND MYND DOMAIN-CONTAINING PROTEIN 2"/>
    <property type="match status" value="1"/>
</dbReference>
<reference evidence="13 14" key="2">
    <citation type="submission" date="2018-11" db="EMBL/GenBank/DDBJ databases">
        <authorList>
            <consortium name="Pathogen Informatics"/>
        </authorList>
    </citation>
    <scope>NUCLEOTIDE SEQUENCE [LARGE SCALE GENOMIC DNA]</scope>
    <source>
        <strain evidence="13 14">Costa Rica</strain>
    </source>
</reference>
<feature type="repeat" description="ANK" evidence="9">
    <location>
        <begin position="67"/>
        <end position="99"/>
    </location>
</feature>
<evidence type="ECO:0000256" key="3">
    <source>
        <dbReference type="ARBA" id="ARBA00022737"/>
    </source>
</evidence>
<dbReference type="OrthoDB" id="10257049at2759"/>
<protein>
    <submittedName>
        <fullName evidence="15">MYND-type domain-containing protein</fullName>
    </submittedName>
</protein>
<dbReference type="PROSITE" id="PS50865">
    <property type="entry name" value="ZF_MYND_2"/>
    <property type="match status" value="1"/>
</dbReference>
<dbReference type="SUPFAM" id="SSF144232">
    <property type="entry name" value="HIT/MYND zinc finger-like"/>
    <property type="match status" value="1"/>
</dbReference>
<name>A0A158PEH4_ANGCS</name>
<organism evidence="15">
    <name type="scientific">Angiostrongylus costaricensis</name>
    <name type="common">Nematode worm</name>
    <dbReference type="NCBI Taxonomy" id="334426"/>
    <lineage>
        <taxon>Eukaryota</taxon>
        <taxon>Metazoa</taxon>
        <taxon>Ecdysozoa</taxon>
        <taxon>Nematoda</taxon>
        <taxon>Chromadorea</taxon>
        <taxon>Rhabditida</taxon>
        <taxon>Rhabditina</taxon>
        <taxon>Rhabditomorpha</taxon>
        <taxon>Strongyloidea</taxon>
        <taxon>Metastrongylidae</taxon>
        <taxon>Angiostrongylus</taxon>
    </lineage>
</organism>
<evidence type="ECO:0000313" key="14">
    <source>
        <dbReference type="Proteomes" id="UP000267027"/>
    </source>
</evidence>
<keyword evidence="14" id="KW-1185">Reference proteome</keyword>
<evidence type="ECO:0000313" key="15">
    <source>
        <dbReference type="WBParaSite" id="ACOC_0000200901-mRNA-1"/>
    </source>
</evidence>
<evidence type="ECO:0000256" key="1">
    <source>
        <dbReference type="ARBA" id="ARBA00004138"/>
    </source>
</evidence>
<dbReference type="EMBL" id="UYYA01000350">
    <property type="protein sequence ID" value="VDM53595.1"/>
    <property type="molecule type" value="Genomic_DNA"/>
</dbReference>
<keyword evidence="4 10" id="KW-0863">Zinc-finger</keyword>
<feature type="domain" description="HIT-type" evidence="12">
    <location>
        <begin position="348"/>
        <end position="383"/>
    </location>
</feature>
<gene>
    <name evidence="13" type="ORF">ACOC_LOCUS2010</name>
</gene>
<dbReference type="Gene3D" id="6.10.140.2220">
    <property type="match status" value="1"/>
</dbReference>
<dbReference type="PROSITE" id="PS50088">
    <property type="entry name" value="ANK_REPEAT"/>
    <property type="match status" value="2"/>
</dbReference>
<evidence type="ECO:0000256" key="8">
    <source>
        <dbReference type="ARBA" id="ARBA00023273"/>
    </source>
</evidence>
<dbReference type="Gene3D" id="1.25.40.20">
    <property type="entry name" value="Ankyrin repeat-containing domain"/>
    <property type="match status" value="1"/>
</dbReference>
<reference evidence="15" key="1">
    <citation type="submission" date="2016-04" db="UniProtKB">
        <authorList>
            <consortium name="WormBaseParasite"/>
        </authorList>
    </citation>
    <scope>IDENTIFICATION</scope>
</reference>
<evidence type="ECO:0000259" key="12">
    <source>
        <dbReference type="PROSITE" id="PS51083"/>
    </source>
</evidence>
<comment type="subcellular location">
    <subcellularLocation>
        <location evidence="1">Cell projection</location>
        <location evidence="1">Cilium</location>
    </subcellularLocation>
</comment>
<keyword evidence="5" id="KW-0862">Zinc</keyword>
<dbReference type="WBParaSite" id="ACOC_0000200901-mRNA-1">
    <property type="protein sequence ID" value="ACOC_0000200901-mRNA-1"/>
    <property type="gene ID" value="ACOC_0000200901"/>
</dbReference>
<evidence type="ECO:0000256" key="6">
    <source>
        <dbReference type="ARBA" id="ARBA00023043"/>
    </source>
</evidence>
<dbReference type="OMA" id="EFPFREC"/>
<feature type="repeat" description="ANK" evidence="9">
    <location>
        <begin position="101"/>
        <end position="134"/>
    </location>
</feature>
<dbReference type="InterPro" id="IPR052452">
    <property type="entry name" value="Ankyrin-MYND_dom_contain_2"/>
</dbReference>
<dbReference type="GO" id="GO:0005929">
    <property type="term" value="C:cilium"/>
    <property type="evidence" value="ECO:0007669"/>
    <property type="project" value="UniProtKB-SubCell"/>
</dbReference>
<dbReference type="PROSITE" id="PS51083">
    <property type="entry name" value="ZF_HIT"/>
    <property type="match status" value="1"/>
</dbReference>
<dbReference type="STRING" id="334426.A0A158PEH4"/>
<evidence type="ECO:0000313" key="13">
    <source>
        <dbReference type="EMBL" id="VDM53595.1"/>
    </source>
</evidence>
<dbReference type="AlphaFoldDB" id="A0A158PEH4"/>
<proteinExistence type="predicted"/>
<dbReference type="PANTHER" id="PTHR24150:SF8">
    <property type="entry name" value="ANKYRIN REPEAT AND MYND DOMAIN-CONTAINING PROTEIN 2"/>
    <property type="match status" value="1"/>
</dbReference>
<evidence type="ECO:0000256" key="4">
    <source>
        <dbReference type="ARBA" id="ARBA00022771"/>
    </source>
</evidence>
<evidence type="ECO:0000259" key="11">
    <source>
        <dbReference type="PROSITE" id="PS50865"/>
    </source>
</evidence>
<keyword evidence="3" id="KW-0677">Repeat</keyword>
<evidence type="ECO:0000256" key="9">
    <source>
        <dbReference type="PROSITE-ProRule" id="PRU00023"/>
    </source>
</evidence>
<keyword evidence="6 9" id="KW-0040">ANK repeat</keyword>
<evidence type="ECO:0000256" key="10">
    <source>
        <dbReference type="PROSITE-ProRule" id="PRU00134"/>
    </source>
</evidence>
<dbReference type="InterPro" id="IPR036770">
    <property type="entry name" value="Ankyrin_rpt-contain_sf"/>
</dbReference>
<keyword evidence="7" id="KW-0969">Cilium</keyword>
<dbReference type="InterPro" id="IPR007529">
    <property type="entry name" value="Znf_HIT"/>
</dbReference>
<evidence type="ECO:0000256" key="7">
    <source>
        <dbReference type="ARBA" id="ARBA00023069"/>
    </source>
</evidence>
<accession>A0A158PEH4</accession>
<dbReference type="Proteomes" id="UP000267027">
    <property type="component" value="Unassembled WGS sequence"/>
</dbReference>
<dbReference type="Pfam" id="PF12796">
    <property type="entry name" value="Ank_2"/>
    <property type="match status" value="1"/>
</dbReference>
<dbReference type="InterPro" id="IPR002110">
    <property type="entry name" value="Ankyrin_rpt"/>
</dbReference>
<feature type="domain" description="MYND-type" evidence="11">
    <location>
        <begin position="348"/>
        <end position="384"/>
    </location>
</feature>
<keyword evidence="8" id="KW-0966">Cell projection</keyword>